<dbReference type="EMBL" id="JAACNO010003294">
    <property type="protein sequence ID" value="KAF4127307.1"/>
    <property type="molecule type" value="Genomic_DNA"/>
</dbReference>
<gene>
    <name evidence="2" type="ORF">GN958_ATG23502</name>
</gene>
<comment type="caution">
    <text evidence="2">The sequence shown here is derived from an EMBL/GenBank/DDBJ whole genome shotgun (WGS) entry which is preliminary data.</text>
</comment>
<feature type="region of interest" description="Disordered" evidence="1">
    <location>
        <begin position="1"/>
        <end position="28"/>
    </location>
</feature>
<evidence type="ECO:0000313" key="2">
    <source>
        <dbReference type="EMBL" id="KAF4127307.1"/>
    </source>
</evidence>
<evidence type="ECO:0000313" key="3">
    <source>
        <dbReference type="Proteomes" id="UP000704712"/>
    </source>
</evidence>
<proteinExistence type="predicted"/>
<protein>
    <submittedName>
        <fullName evidence="2">Uncharacterized protein</fullName>
    </submittedName>
</protein>
<organism evidence="2 3">
    <name type="scientific">Phytophthora infestans</name>
    <name type="common">Potato late blight agent</name>
    <name type="synonym">Botrytis infestans</name>
    <dbReference type="NCBI Taxonomy" id="4787"/>
    <lineage>
        <taxon>Eukaryota</taxon>
        <taxon>Sar</taxon>
        <taxon>Stramenopiles</taxon>
        <taxon>Oomycota</taxon>
        <taxon>Peronosporomycetes</taxon>
        <taxon>Peronosporales</taxon>
        <taxon>Peronosporaceae</taxon>
        <taxon>Phytophthora</taxon>
    </lineage>
</organism>
<accession>A0A8S9TKL5</accession>
<dbReference type="AlphaFoldDB" id="A0A8S9TKL5"/>
<reference evidence="2" key="1">
    <citation type="submission" date="2020-03" db="EMBL/GenBank/DDBJ databases">
        <title>Hybrid Assembly of Korean Phytophthora infestans isolates.</title>
        <authorList>
            <person name="Prokchorchik M."/>
            <person name="Lee Y."/>
            <person name="Seo J."/>
            <person name="Cho J.-H."/>
            <person name="Park Y.-E."/>
            <person name="Jang D.-C."/>
            <person name="Im J.-S."/>
            <person name="Choi J.-G."/>
            <person name="Park H.-J."/>
            <person name="Lee G.-B."/>
            <person name="Lee Y.-G."/>
            <person name="Hong S.-Y."/>
            <person name="Cho K."/>
            <person name="Sohn K.H."/>
        </authorList>
    </citation>
    <scope>NUCLEOTIDE SEQUENCE</scope>
    <source>
        <strain evidence="2">KR_2_A2</strain>
    </source>
</reference>
<name>A0A8S9TKL5_PHYIN</name>
<dbReference type="Proteomes" id="UP000704712">
    <property type="component" value="Unassembled WGS sequence"/>
</dbReference>
<feature type="non-terminal residue" evidence="2">
    <location>
        <position position="80"/>
    </location>
</feature>
<evidence type="ECO:0000256" key="1">
    <source>
        <dbReference type="SAM" id="MobiDB-lite"/>
    </source>
</evidence>
<sequence>GAVKADAEAPQSKKESPKAKEEAKTEKPLTYHARAKEIAKALLFVPIYETVTEFKNTTVLNAVDGAIYASQLKRSSASRS</sequence>